<keyword evidence="4" id="KW-0808">Transferase</keyword>
<dbReference type="KEGG" id="blq:L21SP5_02131"/>
<keyword evidence="2" id="KW-1003">Cell membrane</keyword>
<organism evidence="10 11">
    <name type="scientific">Salinivirga cyanobacteriivorans</name>
    <dbReference type="NCBI Taxonomy" id="1307839"/>
    <lineage>
        <taxon>Bacteria</taxon>
        <taxon>Pseudomonadati</taxon>
        <taxon>Bacteroidota</taxon>
        <taxon>Bacteroidia</taxon>
        <taxon>Bacteroidales</taxon>
        <taxon>Salinivirgaceae</taxon>
        <taxon>Salinivirga</taxon>
    </lineage>
</organism>
<evidence type="ECO:0000256" key="5">
    <source>
        <dbReference type="ARBA" id="ARBA00022692"/>
    </source>
</evidence>
<dbReference type="STRING" id="1307839.L21SP5_02131"/>
<protein>
    <recommendedName>
        <fullName evidence="9">Glycosyltransferase RgtA/B/C/D-like domain-containing protein</fullName>
    </recommendedName>
</protein>
<dbReference type="PANTHER" id="PTHR33908:SF11">
    <property type="entry name" value="MEMBRANE PROTEIN"/>
    <property type="match status" value="1"/>
</dbReference>
<evidence type="ECO:0000256" key="1">
    <source>
        <dbReference type="ARBA" id="ARBA00004651"/>
    </source>
</evidence>
<sequence length="443" mass="51560">MIQKVNNHIKSASDATLGWFIFGLALVLRAAYAIFAYSQNVMANFADDNLYFEIGKKVAGQGQIFYETADWRYDIIGPFLPWVNGLTIGVFGDSWLPVFLVTAVVSAAISLLIYRTTLFIAGRKPALLAGLWSVFYVFYLRYVPTAGKDLWMAFLLLIIVYYLIKTYNERLGKMRKTIFMTIVFAASMHLDERFIVFGPLILFYLIYMEIISHKTKRWRIPGTFVLLSILLLIPWNLRNYKKFEKPVILTTRTERITDKILGIEHKKRPFEWLYDSANIYQIKPDHYDSIVSGLKTHTDGGYRISPKQRKAMAKGHLPEQMSTLESVWMRLKILLRPFQWGGEYQKKGFFYVEYSSRHNWASFLFYGLMLFASFPGFWWLFRKKREAFYLLAGVIGVYVLAHALAVPWTTERYRLPIAAFFIIAGGIGMGWLLEQIKWRISKN</sequence>
<feature type="transmembrane region" description="Helical" evidence="8">
    <location>
        <begin position="363"/>
        <end position="381"/>
    </location>
</feature>
<feature type="transmembrane region" description="Helical" evidence="8">
    <location>
        <begin position="415"/>
        <end position="433"/>
    </location>
</feature>
<dbReference type="GO" id="GO:0009103">
    <property type="term" value="P:lipopolysaccharide biosynthetic process"/>
    <property type="evidence" value="ECO:0007669"/>
    <property type="project" value="UniProtKB-ARBA"/>
</dbReference>
<keyword evidence="11" id="KW-1185">Reference proteome</keyword>
<evidence type="ECO:0000256" key="8">
    <source>
        <dbReference type="SAM" id="Phobius"/>
    </source>
</evidence>
<evidence type="ECO:0000256" key="7">
    <source>
        <dbReference type="ARBA" id="ARBA00023136"/>
    </source>
</evidence>
<dbReference type="InterPro" id="IPR050297">
    <property type="entry name" value="LipidA_mod_glycosyltrf_83"/>
</dbReference>
<gene>
    <name evidence="10" type="ORF">L21SP5_02131</name>
</gene>
<accession>A0A0S2I0C3</accession>
<dbReference type="Pfam" id="PF13231">
    <property type="entry name" value="PMT_2"/>
    <property type="match status" value="1"/>
</dbReference>
<feature type="transmembrane region" description="Helical" evidence="8">
    <location>
        <begin position="387"/>
        <end position="408"/>
    </location>
</feature>
<dbReference type="GO" id="GO:0016763">
    <property type="term" value="F:pentosyltransferase activity"/>
    <property type="evidence" value="ECO:0007669"/>
    <property type="project" value="TreeGrafter"/>
</dbReference>
<evidence type="ECO:0000313" key="11">
    <source>
        <dbReference type="Proteomes" id="UP000064893"/>
    </source>
</evidence>
<dbReference type="InterPro" id="IPR038731">
    <property type="entry name" value="RgtA/B/C-like"/>
</dbReference>
<keyword evidence="5 8" id="KW-0812">Transmembrane</keyword>
<keyword evidence="6 8" id="KW-1133">Transmembrane helix</keyword>
<comment type="subcellular location">
    <subcellularLocation>
        <location evidence="1">Cell membrane</location>
        <topology evidence="1">Multi-pass membrane protein</topology>
    </subcellularLocation>
</comment>
<keyword evidence="3" id="KW-0328">Glycosyltransferase</keyword>
<reference evidence="10 11" key="1">
    <citation type="submission" date="2015-11" db="EMBL/GenBank/DDBJ databases">
        <title>Description and complete genome sequence of a novel strain predominating in hypersaline microbial mats and representing a new family of the Bacteriodetes phylum.</title>
        <authorList>
            <person name="Spring S."/>
            <person name="Bunk B."/>
            <person name="Sproer C."/>
            <person name="Klenk H.-P."/>
        </authorList>
    </citation>
    <scope>NUCLEOTIDE SEQUENCE [LARGE SCALE GENOMIC DNA]</scope>
    <source>
        <strain evidence="10 11">L21-Spi-D4</strain>
    </source>
</reference>
<dbReference type="PANTHER" id="PTHR33908">
    <property type="entry name" value="MANNOSYLTRANSFERASE YKCB-RELATED"/>
    <property type="match status" value="1"/>
</dbReference>
<evidence type="ECO:0000256" key="2">
    <source>
        <dbReference type="ARBA" id="ARBA00022475"/>
    </source>
</evidence>
<keyword evidence="7 8" id="KW-0472">Membrane</keyword>
<name>A0A0S2I0C3_9BACT</name>
<evidence type="ECO:0000256" key="3">
    <source>
        <dbReference type="ARBA" id="ARBA00022676"/>
    </source>
</evidence>
<dbReference type="Proteomes" id="UP000064893">
    <property type="component" value="Chromosome"/>
</dbReference>
<dbReference type="EMBL" id="CP013118">
    <property type="protein sequence ID" value="ALO15764.1"/>
    <property type="molecule type" value="Genomic_DNA"/>
</dbReference>
<feature type="transmembrane region" description="Helical" evidence="8">
    <location>
        <begin position="218"/>
        <end position="237"/>
    </location>
</feature>
<evidence type="ECO:0000256" key="4">
    <source>
        <dbReference type="ARBA" id="ARBA00022679"/>
    </source>
</evidence>
<evidence type="ECO:0000313" key="10">
    <source>
        <dbReference type="EMBL" id="ALO15764.1"/>
    </source>
</evidence>
<feature type="transmembrane region" description="Helical" evidence="8">
    <location>
        <begin position="150"/>
        <end position="167"/>
    </location>
</feature>
<evidence type="ECO:0000259" key="9">
    <source>
        <dbReference type="Pfam" id="PF13231"/>
    </source>
</evidence>
<dbReference type="RefSeq" id="WP_057953196.1">
    <property type="nucleotide sequence ID" value="NZ_CP013118.1"/>
</dbReference>
<feature type="transmembrane region" description="Helical" evidence="8">
    <location>
        <begin position="126"/>
        <end position="144"/>
    </location>
</feature>
<feature type="transmembrane region" description="Helical" evidence="8">
    <location>
        <begin position="12"/>
        <end position="35"/>
    </location>
</feature>
<dbReference type="AlphaFoldDB" id="A0A0S2I0C3"/>
<feature type="transmembrane region" description="Helical" evidence="8">
    <location>
        <begin position="95"/>
        <end position="114"/>
    </location>
</feature>
<feature type="domain" description="Glycosyltransferase RgtA/B/C/D-like" evidence="9">
    <location>
        <begin position="78"/>
        <end position="235"/>
    </location>
</feature>
<proteinExistence type="predicted"/>
<evidence type="ECO:0000256" key="6">
    <source>
        <dbReference type="ARBA" id="ARBA00022989"/>
    </source>
</evidence>
<dbReference type="GO" id="GO:0005886">
    <property type="term" value="C:plasma membrane"/>
    <property type="evidence" value="ECO:0007669"/>
    <property type="project" value="UniProtKB-SubCell"/>
</dbReference>
<feature type="transmembrane region" description="Helical" evidence="8">
    <location>
        <begin position="179"/>
        <end position="206"/>
    </location>
</feature>